<feature type="transmembrane region" description="Helical" evidence="10">
    <location>
        <begin position="294"/>
        <end position="312"/>
    </location>
</feature>
<evidence type="ECO:0000256" key="10">
    <source>
        <dbReference type="RuleBase" id="RU351113"/>
    </source>
</evidence>
<organism evidence="11">
    <name type="scientific">Aphidius gifuensis</name>
    <name type="common">Parasitoid wasp</name>
    <dbReference type="NCBI Taxonomy" id="684658"/>
    <lineage>
        <taxon>Eukaryota</taxon>
        <taxon>Metazoa</taxon>
        <taxon>Ecdysozoa</taxon>
        <taxon>Arthropoda</taxon>
        <taxon>Hexapoda</taxon>
        <taxon>Insecta</taxon>
        <taxon>Pterygota</taxon>
        <taxon>Neoptera</taxon>
        <taxon>Endopterygota</taxon>
        <taxon>Hymenoptera</taxon>
        <taxon>Apocrita</taxon>
        <taxon>Ichneumonoidea</taxon>
        <taxon>Braconidae</taxon>
        <taxon>Aphidiinae</taxon>
        <taxon>Aphidius</taxon>
    </lineage>
</organism>
<evidence type="ECO:0000256" key="6">
    <source>
        <dbReference type="ARBA" id="ARBA00022989"/>
    </source>
</evidence>
<keyword evidence="7 10" id="KW-0472">Membrane</keyword>
<feature type="transmembrane region" description="Helical" evidence="10">
    <location>
        <begin position="62"/>
        <end position="80"/>
    </location>
</feature>
<dbReference type="GO" id="GO:0005549">
    <property type="term" value="F:odorant binding"/>
    <property type="evidence" value="ECO:0007669"/>
    <property type="project" value="InterPro"/>
</dbReference>
<dbReference type="GO" id="GO:0007165">
    <property type="term" value="P:signal transduction"/>
    <property type="evidence" value="ECO:0007669"/>
    <property type="project" value="UniProtKB-KW"/>
</dbReference>
<keyword evidence="4 10" id="KW-0812">Transmembrane</keyword>
<keyword evidence="2" id="KW-1003">Cell membrane</keyword>
<dbReference type="EMBL" id="MK048985">
    <property type="protein sequence ID" value="AZQ24926.1"/>
    <property type="molecule type" value="mRNA"/>
</dbReference>
<dbReference type="GO" id="GO:0005886">
    <property type="term" value="C:plasma membrane"/>
    <property type="evidence" value="ECO:0007669"/>
    <property type="project" value="UniProtKB-SubCell"/>
</dbReference>
<dbReference type="Pfam" id="PF02949">
    <property type="entry name" value="7tm_6"/>
    <property type="match status" value="1"/>
</dbReference>
<sequence>MNTLDIEALFSVNKKILKLVGLYPIMLKKYFTCLFFMLLIVIPEIHQIYINQNNLKTILETASVLLTIILAILKSVIWLLKKDTINLIDFLFTVYWKIAISVDGSNDIYQYARSARRITIGYCILICNALLVFFGIPLMSYAVNRSNDNQNSTIKFNLPFVASYPKIFYESPIFEMIYLSQLLATSTCGIIILGTDTLIATAIFHTCGHFVILKKNLEKLVISPIKNIDNSKKIDKEFNLIIKHHQTIIRFSQRIENIFSPMMLVQVIASSIIICLVGFQVNSTFSEGDGLAEYLSYLLMALFQLLIFCWPGDELINKSKMISQAAYSTNWYFASDNVKKKIRFMVFRGQKPCFLSAGKFSYLNLEYFSTILSTSVSYFTLLRKTQ</sequence>
<comment type="subcellular location">
    <subcellularLocation>
        <location evidence="1 10">Cell membrane</location>
        <topology evidence="1 10">Multi-pass membrane protein</topology>
    </subcellularLocation>
</comment>
<evidence type="ECO:0000256" key="2">
    <source>
        <dbReference type="ARBA" id="ARBA00022475"/>
    </source>
</evidence>
<dbReference type="InterPro" id="IPR004117">
    <property type="entry name" value="7tm6_olfct_rcpt"/>
</dbReference>
<proteinExistence type="evidence at transcript level"/>
<dbReference type="GO" id="GO:0004984">
    <property type="term" value="F:olfactory receptor activity"/>
    <property type="evidence" value="ECO:0007669"/>
    <property type="project" value="InterPro"/>
</dbReference>
<name>A0A3Q9ELR4_APHGI</name>
<keyword evidence="6 10" id="KW-1133">Transmembrane helix</keyword>
<keyword evidence="9 10" id="KW-0807">Transducer</keyword>
<accession>A0A3Q9ELR4</accession>
<comment type="caution">
    <text evidence="10">Lacks conserved residue(s) required for the propagation of feature annotation.</text>
</comment>
<feature type="transmembrane region" description="Helical" evidence="10">
    <location>
        <begin position="30"/>
        <end position="50"/>
    </location>
</feature>
<feature type="transmembrane region" description="Helical" evidence="10">
    <location>
        <begin position="120"/>
        <end position="143"/>
    </location>
</feature>
<protein>
    <recommendedName>
        <fullName evidence="10">Odorant receptor</fullName>
    </recommendedName>
</protein>
<dbReference type="PANTHER" id="PTHR21137:SF35">
    <property type="entry name" value="ODORANT RECEPTOR 19A-RELATED"/>
    <property type="match status" value="1"/>
</dbReference>
<evidence type="ECO:0000256" key="4">
    <source>
        <dbReference type="ARBA" id="ARBA00022692"/>
    </source>
</evidence>
<evidence type="ECO:0000256" key="3">
    <source>
        <dbReference type="ARBA" id="ARBA00022606"/>
    </source>
</evidence>
<keyword evidence="3 10" id="KW-0716">Sensory transduction</keyword>
<evidence type="ECO:0000256" key="5">
    <source>
        <dbReference type="ARBA" id="ARBA00022725"/>
    </source>
</evidence>
<evidence type="ECO:0000313" key="11">
    <source>
        <dbReference type="EMBL" id="AZQ24926.1"/>
    </source>
</evidence>
<evidence type="ECO:0000256" key="9">
    <source>
        <dbReference type="ARBA" id="ARBA00023224"/>
    </source>
</evidence>
<evidence type="ECO:0000256" key="8">
    <source>
        <dbReference type="ARBA" id="ARBA00023170"/>
    </source>
</evidence>
<feature type="transmembrane region" description="Helical" evidence="10">
    <location>
        <begin position="258"/>
        <end position="282"/>
    </location>
</feature>
<evidence type="ECO:0000256" key="1">
    <source>
        <dbReference type="ARBA" id="ARBA00004651"/>
    </source>
</evidence>
<comment type="similarity">
    <text evidence="10">Belongs to the insect chemoreceptor superfamily. Heteromeric odorant receptor channel (TC 1.A.69) family.</text>
</comment>
<dbReference type="OrthoDB" id="8185860at2759"/>
<keyword evidence="8 10" id="KW-0675">Receptor</keyword>
<dbReference type="AlphaFoldDB" id="A0A3Q9ELR4"/>
<evidence type="ECO:0000256" key="7">
    <source>
        <dbReference type="ARBA" id="ARBA00023136"/>
    </source>
</evidence>
<feature type="transmembrane region" description="Helical" evidence="10">
    <location>
        <begin position="190"/>
        <end position="213"/>
    </location>
</feature>
<reference evidence="11" key="1">
    <citation type="journal article" date="2018" name="Front. Physiol.">
        <title>Differential Expression Analysis of Olfactory Genes Based on a Combination of Sequencing Platforms and Behavioral Investigations in Aphidius gifuensis.</title>
        <authorList>
            <person name="Fan J."/>
            <person name="Zhang Q."/>
            <person name="Xu Q."/>
            <person name="Xue W."/>
            <person name="Han Z."/>
            <person name="Sun J."/>
            <person name="Chen J."/>
        </authorList>
    </citation>
    <scope>NUCLEOTIDE SEQUENCE</scope>
</reference>
<keyword evidence="5 10" id="KW-0552">Olfaction</keyword>
<dbReference type="PANTHER" id="PTHR21137">
    <property type="entry name" value="ODORANT RECEPTOR"/>
    <property type="match status" value="1"/>
</dbReference>